<dbReference type="Proteomes" id="UP000277326">
    <property type="component" value="Unassembled WGS sequence"/>
</dbReference>
<dbReference type="InterPro" id="IPR016105">
    <property type="entry name" value="Pyr-dep_his/arg-deCO2ase_sand"/>
</dbReference>
<dbReference type="GO" id="GO:0008792">
    <property type="term" value="F:arginine decarboxylase activity"/>
    <property type="evidence" value="ECO:0007669"/>
    <property type="project" value="UniProtKB-EC"/>
</dbReference>
<accession>A0A3M0D9R7</accession>
<dbReference type="InterPro" id="IPR016104">
    <property type="entry name" value="Pyr-dep_his/arg-deCO2ase"/>
</dbReference>
<evidence type="ECO:0000313" key="9">
    <source>
        <dbReference type="EMBL" id="RMB18174.1"/>
    </source>
</evidence>
<evidence type="ECO:0000256" key="2">
    <source>
        <dbReference type="ARBA" id="ARBA00007412"/>
    </source>
</evidence>
<gene>
    <name evidence="9" type="ORF">ATH50_1624</name>
    <name evidence="8" type="ORF">DU502_13755</name>
</gene>
<dbReference type="Gene3D" id="3.50.20.10">
    <property type="entry name" value="Pyruvoyl-Dependent Histidine Decarboxylase, subunit B"/>
    <property type="match status" value="1"/>
</dbReference>
<dbReference type="SFLD" id="SFLDS00055">
    <property type="entry name" value="Pyruvoyl-Dependent_Histidine/A"/>
    <property type="match status" value="1"/>
</dbReference>
<comment type="cofactor">
    <cofactor evidence="1">
        <name>pyruvate</name>
        <dbReference type="ChEBI" id="CHEBI:15361"/>
    </cofactor>
</comment>
<dbReference type="RefSeq" id="WP_121920274.1">
    <property type="nucleotide sequence ID" value="NZ_CP034145.1"/>
</dbReference>
<dbReference type="KEGG" id="haer:DU502_13755"/>
<comment type="catalytic activity">
    <reaction evidence="7">
        <text>L-arginine + H(+) = agmatine + CO2</text>
        <dbReference type="Rhea" id="RHEA:17641"/>
        <dbReference type="ChEBI" id="CHEBI:15378"/>
        <dbReference type="ChEBI" id="CHEBI:16526"/>
        <dbReference type="ChEBI" id="CHEBI:32682"/>
        <dbReference type="ChEBI" id="CHEBI:58145"/>
        <dbReference type="EC" id="4.1.1.19"/>
    </reaction>
</comment>
<dbReference type="OrthoDB" id="30748at2157"/>
<keyword evidence="6" id="KW-0670">Pyruvate</keyword>
<dbReference type="SUPFAM" id="SSF56271">
    <property type="entry name" value="Pyruvoyl-dependent histidine and arginine decarboxylases"/>
    <property type="match status" value="1"/>
</dbReference>
<evidence type="ECO:0000256" key="7">
    <source>
        <dbReference type="ARBA" id="ARBA00049309"/>
    </source>
</evidence>
<evidence type="ECO:0000256" key="6">
    <source>
        <dbReference type="ARBA" id="ARBA00023317"/>
    </source>
</evidence>
<proteinExistence type="inferred from homology"/>
<dbReference type="Proteomes" id="UP000282007">
    <property type="component" value="Chromosome"/>
</dbReference>
<dbReference type="EMBL" id="CP034145">
    <property type="protein sequence ID" value="AZH26363.1"/>
    <property type="molecule type" value="Genomic_DNA"/>
</dbReference>
<reference evidence="8 11" key="2">
    <citation type="submission" date="2018-07" db="EMBL/GenBank/DDBJ databases">
        <title>Genome sequences of Haloplanus aerogenes JCM 16430T.</title>
        <authorList>
            <person name="Kim Y.B."/>
            <person name="Roh S.W."/>
        </authorList>
    </citation>
    <scope>NUCLEOTIDE SEQUENCE [LARGE SCALE GENOMIC DNA]</scope>
    <source>
        <strain evidence="8 11">JCM 16430</strain>
    </source>
</reference>
<dbReference type="InterPro" id="IPR002724">
    <property type="entry name" value="Pyruvoyl-dep_arg_deCO2ase"/>
</dbReference>
<protein>
    <recommendedName>
        <fullName evidence="3">arginine decarboxylase</fullName>
        <ecNumber evidence="3">4.1.1.19</ecNumber>
    </recommendedName>
</protein>
<dbReference type="AlphaFoldDB" id="A0A3M0D9R7"/>
<keyword evidence="4" id="KW-0210">Decarboxylase</keyword>
<comment type="similarity">
    <text evidence="2">Belongs to the PdaD family.</text>
</comment>
<dbReference type="Pfam" id="PF01862">
    <property type="entry name" value="PvlArgDC"/>
    <property type="match status" value="1"/>
</dbReference>
<reference evidence="9 10" key="1">
    <citation type="journal article" date="2015" name="Stand. Genomic Sci.">
        <title>Genomic Encyclopedia of Bacterial and Archaeal Type Strains, Phase III: the genomes of soil and plant-associated and newly described type strains.</title>
        <authorList>
            <person name="Whitman W.B."/>
            <person name="Woyke T."/>
            <person name="Klenk H.P."/>
            <person name="Zhou Y."/>
            <person name="Lilburn T.G."/>
            <person name="Beck B.J."/>
            <person name="De Vos P."/>
            <person name="Vandamme P."/>
            <person name="Eisen J.A."/>
            <person name="Garrity G."/>
            <person name="Hugenholtz P."/>
            <person name="Kyrpides N.C."/>
        </authorList>
    </citation>
    <scope>NUCLEOTIDE SEQUENCE [LARGE SCALE GENOMIC DNA]</scope>
    <source>
        <strain evidence="9 10">CGMCC 1.10124</strain>
    </source>
</reference>
<dbReference type="SFLD" id="SFLDG01170">
    <property type="entry name" value="Pyruvoyl-dependent_arginine_de"/>
    <property type="match status" value="1"/>
</dbReference>
<dbReference type="PANTHER" id="PTHR40438:SF1">
    <property type="entry name" value="PYRUVOYL-DEPENDENT ARGININE DECARBOXYLASE"/>
    <property type="match status" value="1"/>
</dbReference>
<sequence length="152" mass="16317">MDIEIVWGTGEGKTTLSAFDKALSEGGIHNYNLVTLSSVIPEGATVVEQGTHEQRWDVGELVAVILAENESLVQDETIAAGLGWATAEEGGVFFEGSGESASNVEKRITRGIETAKETRDSWTWHDGIEMKVVEHTVEQAGAVVVSAVHRPV</sequence>
<dbReference type="GeneID" id="38472371"/>
<dbReference type="EMBL" id="REFS01000003">
    <property type="protein sequence ID" value="RMB18174.1"/>
    <property type="molecule type" value="Genomic_DNA"/>
</dbReference>
<organism evidence="9 10">
    <name type="scientific">Haloplanus aerogenes</name>
    <dbReference type="NCBI Taxonomy" id="660522"/>
    <lineage>
        <taxon>Archaea</taxon>
        <taxon>Methanobacteriati</taxon>
        <taxon>Methanobacteriota</taxon>
        <taxon>Stenosarchaea group</taxon>
        <taxon>Halobacteria</taxon>
        <taxon>Halobacteriales</taxon>
        <taxon>Haloferacaceae</taxon>
        <taxon>Haloplanus</taxon>
    </lineage>
</organism>
<evidence type="ECO:0000313" key="11">
    <source>
        <dbReference type="Proteomes" id="UP000282007"/>
    </source>
</evidence>
<dbReference type="PANTHER" id="PTHR40438">
    <property type="entry name" value="PYRUVOYL-DEPENDENT ARGININE DECARBOXYLASE"/>
    <property type="match status" value="1"/>
</dbReference>
<reference evidence="9" key="3">
    <citation type="submission" date="2018-10" db="EMBL/GenBank/DDBJ databases">
        <authorList>
            <person name="Whitman W."/>
            <person name="Huntemann M."/>
            <person name="Clum A."/>
            <person name="Pillay M."/>
            <person name="Palaniappan K."/>
            <person name="Varghese N."/>
            <person name="Mikhailova N."/>
            <person name="Stamatis D."/>
            <person name="Reddy T."/>
            <person name="Daum C."/>
            <person name="Shapiro N."/>
            <person name="Ivanova N."/>
            <person name="Kyrpides N."/>
            <person name="Woyke T."/>
        </authorList>
    </citation>
    <scope>NUCLEOTIDE SEQUENCE</scope>
    <source>
        <strain evidence="9">CGMCC 1.10124</strain>
    </source>
</reference>
<keyword evidence="5" id="KW-0456">Lyase</keyword>
<evidence type="ECO:0000256" key="5">
    <source>
        <dbReference type="ARBA" id="ARBA00023239"/>
    </source>
</evidence>
<evidence type="ECO:0000256" key="1">
    <source>
        <dbReference type="ARBA" id="ARBA00001928"/>
    </source>
</evidence>
<evidence type="ECO:0000313" key="10">
    <source>
        <dbReference type="Proteomes" id="UP000277326"/>
    </source>
</evidence>
<evidence type="ECO:0000256" key="4">
    <source>
        <dbReference type="ARBA" id="ARBA00022793"/>
    </source>
</evidence>
<keyword evidence="11" id="KW-1185">Reference proteome</keyword>
<dbReference type="EC" id="4.1.1.19" evidence="3"/>
<dbReference type="GO" id="GO:0006527">
    <property type="term" value="P:L-arginine catabolic process"/>
    <property type="evidence" value="ECO:0007669"/>
    <property type="project" value="InterPro"/>
</dbReference>
<evidence type="ECO:0000313" key="8">
    <source>
        <dbReference type="EMBL" id="AZH26363.1"/>
    </source>
</evidence>
<evidence type="ECO:0000256" key="3">
    <source>
        <dbReference type="ARBA" id="ARBA00012426"/>
    </source>
</evidence>
<name>A0A3M0D9R7_9EURY</name>